<feature type="chain" id="PRO_5043685139" evidence="2">
    <location>
        <begin position="25"/>
        <end position="307"/>
    </location>
</feature>
<gene>
    <name evidence="3" type="ORF">LTRI10_LOCUS7528</name>
</gene>
<protein>
    <submittedName>
        <fullName evidence="3">Uncharacterized protein</fullName>
    </submittedName>
</protein>
<reference evidence="3 4" key="1">
    <citation type="submission" date="2024-04" db="EMBL/GenBank/DDBJ databases">
        <authorList>
            <person name="Fracassetti M."/>
        </authorList>
    </citation>
    <scope>NUCLEOTIDE SEQUENCE [LARGE SCALE GENOMIC DNA]</scope>
</reference>
<evidence type="ECO:0000256" key="2">
    <source>
        <dbReference type="SAM" id="SignalP"/>
    </source>
</evidence>
<proteinExistence type="predicted"/>
<dbReference type="EMBL" id="OZ034814">
    <property type="protein sequence ID" value="CAL1360069.1"/>
    <property type="molecule type" value="Genomic_DNA"/>
</dbReference>
<keyword evidence="4" id="KW-1185">Reference proteome</keyword>
<sequence>MRGTLASLLCFGSLLGKWLTWAVAAVFATSWRNQSAKGWYFQQDQRSFKALLRTGKAGLPRAVKLPSSKEIEREVEWRTDQRHHQNKRLRPSVEVGNLEEQPLKRLRHIPKNQWRFWLPHSSEMEGDEPFRAPFAGGNSSEITNSCEQLVPDAGLNRLLAVGEGIFPMESNWEGYQFGQSDHNPSGGDMPCVRLEEEGEVVQKEPSKPSSAAEKRSDVVVAAEQWCQLVWRRNDRAVRIESNPQPPLLLSGILGKNIRAKIQRNPTRQRSPSSSGIRIQNSPWEARLRPGNSGFSAYKTHWLSSTRP</sequence>
<dbReference type="AlphaFoldDB" id="A0AAV2CTZ9"/>
<feature type="region of interest" description="Disordered" evidence="1">
    <location>
        <begin position="262"/>
        <end position="307"/>
    </location>
</feature>
<accession>A0AAV2CTZ9</accession>
<keyword evidence="2" id="KW-0732">Signal</keyword>
<evidence type="ECO:0000313" key="3">
    <source>
        <dbReference type="EMBL" id="CAL1360069.1"/>
    </source>
</evidence>
<evidence type="ECO:0000313" key="4">
    <source>
        <dbReference type="Proteomes" id="UP001497516"/>
    </source>
</evidence>
<dbReference type="Proteomes" id="UP001497516">
    <property type="component" value="Chromosome 10"/>
</dbReference>
<evidence type="ECO:0000256" key="1">
    <source>
        <dbReference type="SAM" id="MobiDB-lite"/>
    </source>
</evidence>
<organism evidence="3 4">
    <name type="scientific">Linum trigynum</name>
    <dbReference type="NCBI Taxonomy" id="586398"/>
    <lineage>
        <taxon>Eukaryota</taxon>
        <taxon>Viridiplantae</taxon>
        <taxon>Streptophyta</taxon>
        <taxon>Embryophyta</taxon>
        <taxon>Tracheophyta</taxon>
        <taxon>Spermatophyta</taxon>
        <taxon>Magnoliopsida</taxon>
        <taxon>eudicotyledons</taxon>
        <taxon>Gunneridae</taxon>
        <taxon>Pentapetalae</taxon>
        <taxon>rosids</taxon>
        <taxon>fabids</taxon>
        <taxon>Malpighiales</taxon>
        <taxon>Linaceae</taxon>
        <taxon>Linum</taxon>
    </lineage>
</organism>
<name>A0AAV2CTZ9_9ROSI</name>
<feature type="signal peptide" evidence="2">
    <location>
        <begin position="1"/>
        <end position="24"/>
    </location>
</feature>
<feature type="compositionally biased region" description="Polar residues" evidence="1">
    <location>
        <begin position="263"/>
        <end position="282"/>
    </location>
</feature>